<keyword evidence="5" id="KW-0808">Transferase</keyword>
<comment type="similarity">
    <text evidence="2">Belongs to the class-III pyridoxal-phosphate-dependent aminotransferase family.</text>
</comment>
<dbReference type="InterPro" id="IPR011009">
    <property type="entry name" value="Kinase-like_dom_sf"/>
</dbReference>
<dbReference type="InterPro" id="IPR005814">
    <property type="entry name" value="Aminotrans_3"/>
</dbReference>
<reference evidence="5 6" key="1">
    <citation type="submission" date="2021-12" db="EMBL/GenBank/DDBJ databases">
        <title>Discovery of the Pendulisporaceae a myxobacterial family with distinct sporulation behavior and unique specialized metabolism.</title>
        <authorList>
            <person name="Garcia R."/>
            <person name="Popoff A."/>
            <person name="Bader C.D."/>
            <person name="Loehr J."/>
            <person name="Walesch S."/>
            <person name="Walt C."/>
            <person name="Boldt J."/>
            <person name="Bunk B."/>
            <person name="Haeckl F.J.F.P.J."/>
            <person name="Gunesch A.P."/>
            <person name="Birkelbach J."/>
            <person name="Nuebel U."/>
            <person name="Pietschmann T."/>
            <person name="Bach T."/>
            <person name="Mueller R."/>
        </authorList>
    </citation>
    <scope>NUCLEOTIDE SEQUENCE [LARGE SCALE GENOMIC DNA]</scope>
    <source>
        <strain evidence="5 6">MSr11954</strain>
    </source>
</reference>
<name>A0ABZ2M6X9_9BACT</name>
<dbReference type="EMBL" id="CP089984">
    <property type="protein sequence ID" value="WXB18263.1"/>
    <property type="molecule type" value="Genomic_DNA"/>
</dbReference>
<dbReference type="Gene3D" id="2.70.70.10">
    <property type="entry name" value="Glucose Permease (Domain IIA)"/>
    <property type="match status" value="1"/>
</dbReference>
<dbReference type="Gene3D" id="3.40.640.10">
    <property type="entry name" value="Type I PLP-dependent aspartate aminotransferase-like (Major domain)"/>
    <property type="match status" value="1"/>
</dbReference>
<evidence type="ECO:0000259" key="4">
    <source>
        <dbReference type="Pfam" id="PF01636"/>
    </source>
</evidence>
<feature type="domain" description="Aminoglycoside phosphotransferase" evidence="4">
    <location>
        <begin position="34"/>
        <end position="242"/>
    </location>
</feature>
<dbReference type="SUPFAM" id="SSF56112">
    <property type="entry name" value="Protein kinase-like (PK-like)"/>
    <property type="match status" value="1"/>
</dbReference>
<gene>
    <name evidence="5" type="ORF">LZC94_13490</name>
</gene>
<evidence type="ECO:0000256" key="1">
    <source>
        <dbReference type="ARBA" id="ARBA00001933"/>
    </source>
</evidence>
<dbReference type="InterPro" id="IPR002575">
    <property type="entry name" value="Aminoglycoside_PTrfase"/>
</dbReference>
<dbReference type="Proteomes" id="UP001370348">
    <property type="component" value="Chromosome"/>
</dbReference>
<protein>
    <submittedName>
        <fullName evidence="5">Aminotransferase class III-fold pyridoxal phosphate-dependent enzyme</fullName>
    </submittedName>
</protein>
<dbReference type="PANTHER" id="PTHR45688:SF13">
    <property type="entry name" value="ALANINE--GLYOXYLATE AMINOTRANSFERASE 2-LIKE"/>
    <property type="match status" value="1"/>
</dbReference>
<dbReference type="CDD" id="cd00610">
    <property type="entry name" value="OAT_like"/>
    <property type="match status" value="1"/>
</dbReference>
<evidence type="ECO:0000313" key="6">
    <source>
        <dbReference type="Proteomes" id="UP001370348"/>
    </source>
</evidence>
<dbReference type="InterPro" id="IPR049704">
    <property type="entry name" value="Aminotrans_3_PPA_site"/>
</dbReference>
<sequence>MTSPALAVTAAALAHEAFGIDATAVPLAGERDWNFRLDVRGKPRYVLKLHAADIADSEVGLYDAVLRHLSRTDVASFTPRLAGEATAVIEGRLRHARLLDWIDGQVWAEAGPPDRARFEALGATVARLDDALAAIDDPRLDRAYRWNMLQAGALAPALAWVDPAVQPFVARAIGPLLAELLPALQALPQQAIHNDANEHNVLVAPDGSIAGIIDFGDVVRAPRICGLAVALAYAQITEIDPVVATLPVVAGYHAERPLTPDELALLPELVEIRLAMSVANAAEQRRADPNNAYLATSQPGVRRLIEQLAREPRALRELRYRDICGYRPVANERKVVAWLESAACQPAPLVRNPPLEAVRSGPAVDLAVPIGEPVHAPLDGVIHGVSPGDDKAHRELALEHRTADGTPFWLVVGPLRTETALGIAPGQPVRRGALLGAAAKAGLRIHVFTARLGRLPAPVETELWQSICPDPNLLLRLPLASLPSPAAPERTRQELARRRRTNLSSALSTSYTEPLHIVAGQGAYLVDADGRRYIDLVNNVCHVGHGHPRVVAALALQAQALNTNTRYLHPNIVEYARRLSATFPDPLSVVLLTNSGSEANDLALRLARTATRREHVLVLDWAYHGNLTSLIEISPYKFNRRGGAGPGPRVRVCEVPDPYRGRFGSDGPRYAADIAAHCAALSEAGTPPAAFIHESIPGCAGQVELAPGYLRTAYAFARSAGALCIADEVQCGFGRVGSHMWAFEEHGVVPDIVTLGKPIGNGHPIGAVVTTPAIARRFVTGMEYFNTYGGNPVSCAVGLAVLDVLRDERLMAHAAAVGAELGRGLRALAERHRLIGDVRGRGLFLGVDLVEDRATKAPATAAAKRVIEAAKRDGVLLSLDGPHDNVLKIKPPLVLGHEEARHAVAVLDRALSGS</sequence>
<keyword evidence="6" id="KW-1185">Reference proteome</keyword>
<dbReference type="Gene3D" id="3.90.1200.10">
    <property type="match status" value="1"/>
</dbReference>
<keyword evidence="3" id="KW-0663">Pyridoxal phosphate</keyword>
<dbReference type="Gene3D" id="3.90.1150.10">
    <property type="entry name" value="Aspartate Aminotransferase, domain 1"/>
    <property type="match status" value="1"/>
</dbReference>
<organism evidence="5 6">
    <name type="scientific">Pendulispora albinea</name>
    <dbReference type="NCBI Taxonomy" id="2741071"/>
    <lineage>
        <taxon>Bacteria</taxon>
        <taxon>Pseudomonadati</taxon>
        <taxon>Myxococcota</taxon>
        <taxon>Myxococcia</taxon>
        <taxon>Myxococcales</taxon>
        <taxon>Sorangiineae</taxon>
        <taxon>Pendulisporaceae</taxon>
        <taxon>Pendulispora</taxon>
    </lineage>
</organism>
<comment type="cofactor">
    <cofactor evidence="1">
        <name>pyridoxal 5'-phosphate</name>
        <dbReference type="ChEBI" id="CHEBI:597326"/>
    </cofactor>
</comment>
<evidence type="ECO:0000256" key="3">
    <source>
        <dbReference type="ARBA" id="ARBA00022898"/>
    </source>
</evidence>
<dbReference type="Pfam" id="PF00202">
    <property type="entry name" value="Aminotran_3"/>
    <property type="match status" value="1"/>
</dbReference>
<dbReference type="Pfam" id="PF01636">
    <property type="entry name" value="APH"/>
    <property type="match status" value="1"/>
</dbReference>
<dbReference type="InterPro" id="IPR011055">
    <property type="entry name" value="Dup_hybrid_motif"/>
</dbReference>
<dbReference type="InterPro" id="IPR015421">
    <property type="entry name" value="PyrdxlP-dep_Trfase_major"/>
</dbReference>
<dbReference type="RefSeq" id="WP_394827905.1">
    <property type="nucleotide sequence ID" value="NZ_CP089984.1"/>
</dbReference>
<keyword evidence="5" id="KW-0032">Aminotransferase</keyword>
<evidence type="ECO:0000313" key="5">
    <source>
        <dbReference type="EMBL" id="WXB18263.1"/>
    </source>
</evidence>
<dbReference type="PANTHER" id="PTHR45688">
    <property type="match status" value="1"/>
</dbReference>
<dbReference type="SUPFAM" id="SSF53383">
    <property type="entry name" value="PLP-dependent transferases"/>
    <property type="match status" value="1"/>
</dbReference>
<dbReference type="InterPro" id="IPR015422">
    <property type="entry name" value="PyrdxlP-dep_Trfase_small"/>
</dbReference>
<evidence type="ECO:0000256" key="2">
    <source>
        <dbReference type="ARBA" id="ARBA00008954"/>
    </source>
</evidence>
<accession>A0ABZ2M6X9</accession>
<dbReference type="PROSITE" id="PS00600">
    <property type="entry name" value="AA_TRANSFER_CLASS_3"/>
    <property type="match status" value="1"/>
</dbReference>
<dbReference type="GO" id="GO:0008483">
    <property type="term" value="F:transaminase activity"/>
    <property type="evidence" value="ECO:0007669"/>
    <property type="project" value="UniProtKB-KW"/>
</dbReference>
<proteinExistence type="inferred from homology"/>
<dbReference type="InterPro" id="IPR015424">
    <property type="entry name" value="PyrdxlP-dep_Trfase"/>
</dbReference>